<feature type="compositionally biased region" description="Polar residues" evidence="1">
    <location>
        <begin position="95"/>
        <end position="104"/>
    </location>
</feature>
<sequence length="133" mass="13622">MARMGSGAFRVLLLAGAAVLPVAVGVAVNQILNDGQWAWWWILVAVAFSAVLTWVTHLLTRSAPAATSSGLVTLAAGESEDQGQGPGERSVVISGDNSGIISTGDNARDVRMSAEASGAGRVYQAGGNQTINE</sequence>
<protein>
    <recommendedName>
        <fullName evidence="5">Phage holin family protein</fullName>
    </recommendedName>
</protein>
<keyword evidence="4" id="KW-1185">Reference proteome</keyword>
<keyword evidence="2" id="KW-0472">Membrane</keyword>
<evidence type="ECO:0000313" key="4">
    <source>
        <dbReference type="Proteomes" id="UP001552427"/>
    </source>
</evidence>
<accession>A0ABV3H7G4</accession>
<keyword evidence="2" id="KW-1133">Transmembrane helix</keyword>
<name>A0ABV3H7G4_9ACTN</name>
<dbReference type="RefSeq" id="WP_364453353.1">
    <property type="nucleotide sequence ID" value="NZ_JBFARM010000007.1"/>
</dbReference>
<keyword evidence="2" id="KW-0812">Transmembrane</keyword>
<evidence type="ECO:0000256" key="2">
    <source>
        <dbReference type="SAM" id="Phobius"/>
    </source>
</evidence>
<gene>
    <name evidence="3" type="ORF">AB0K40_23380</name>
</gene>
<comment type="caution">
    <text evidence="3">The sequence shown here is derived from an EMBL/GenBank/DDBJ whole genome shotgun (WGS) entry which is preliminary data.</text>
</comment>
<reference evidence="3 4" key="1">
    <citation type="submission" date="2024-06" db="EMBL/GenBank/DDBJ databases">
        <title>The Natural Products Discovery Center: Release of the First 8490 Sequenced Strains for Exploring Actinobacteria Biosynthetic Diversity.</title>
        <authorList>
            <person name="Kalkreuter E."/>
            <person name="Kautsar S.A."/>
            <person name="Yang D."/>
            <person name="Bader C.D."/>
            <person name="Teijaro C.N."/>
            <person name="Fluegel L."/>
            <person name="Davis C.M."/>
            <person name="Simpson J.R."/>
            <person name="Lauterbach L."/>
            <person name="Steele A.D."/>
            <person name="Gui C."/>
            <person name="Meng S."/>
            <person name="Li G."/>
            <person name="Viehrig K."/>
            <person name="Ye F."/>
            <person name="Su P."/>
            <person name="Kiefer A.F."/>
            <person name="Nichols A."/>
            <person name="Cepeda A.J."/>
            <person name="Yan W."/>
            <person name="Fan B."/>
            <person name="Jiang Y."/>
            <person name="Adhikari A."/>
            <person name="Zheng C.-J."/>
            <person name="Schuster L."/>
            <person name="Cowan T.M."/>
            <person name="Smanski M.J."/>
            <person name="Chevrette M.G."/>
            <person name="De Carvalho L.P.S."/>
            <person name="Shen B."/>
        </authorList>
    </citation>
    <scope>NUCLEOTIDE SEQUENCE [LARGE SCALE GENOMIC DNA]</scope>
    <source>
        <strain evidence="3 4">NPDC049574</strain>
    </source>
</reference>
<evidence type="ECO:0000256" key="1">
    <source>
        <dbReference type="SAM" id="MobiDB-lite"/>
    </source>
</evidence>
<evidence type="ECO:0000313" key="3">
    <source>
        <dbReference type="EMBL" id="MEV4288465.1"/>
    </source>
</evidence>
<dbReference type="EMBL" id="JBFARM010000007">
    <property type="protein sequence ID" value="MEV4288465.1"/>
    <property type="molecule type" value="Genomic_DNA"/>
</dbReference>
<organism evidence="3 4">
    <name type="scientific">Nonomuraea bangladeshensis</name>
    <dbReference type="NCBI Taxonomy" id="404385"/>
    <lineage>
        <taxon>Bacteria</taxon>
        <taxon>Bacillati</taxon>
        <taxon>Actinomycetota</taxon>
        <taxon>Actinomycetes</taxon>
        <taxon>Streptosporangiales</taxon>
        <taxon>Streptosporangiaceae</taxon>
        <taxon>Nonomuraea</taxon>
    </lineage>
</organism>
<feature type="region of interest" description="Disordered" evidence="1">
    <location>
        <begin position="76"/>
        <end position="104"/>
    </location>
</feature>
<dbReference type="Proteomes" id="UP001552427">
    <property type="component" value="Unassembled WGS sequence"/>
</dbReference>
<evidence type="ECO:0008006" key="5">
    <source>
        <dbReference type="Google" id="ProtNLM"/>
    </source>
</evidence>
<proteinExistence type="predicted"/>
<feature type="transmembrane region" description="Helical" evidence="2">
    <location>
        <begin position="37"/>
        <end position="59"/>
    </location>
</feature>